<feature type="region of interest" description="Disordered" evidence="1">
    <location>
        <begin position="1"/>
        <end position="34"/>
    </location>
</feature>
<gene>
    <name evidence="2" type="ORF">CLOLEP_01490</name>
</gene>
<sequence length="34" mass="3779">MRGGTKRKNTAAKALEGPESRAGRHNLRRGLFKN</sequence>
<name>A7VSE9_9FIRM</name>
<dbReference type="EMBL" id="ABCB02000017">
    <property type="protein sequence ID" value="EDO61979.1"/>
    <property type="molecule type" value="Genomic_DNA"/>
</dbReference>
<dbReference type="HOGENOM" id="CLU_3373036_0_0_9"/>
<accession>A7VSE9</accession>
<evidence type="ECO:0000313" key="3">
    <source>
        <dbReference type="Proteomes" id="UP000003490"/>
    </source>
</evidence>
<protein>
    <submittedName>
        <fullName evidence="2">Uncharacterized protein</fullName>
    </submittedName>
</protein>
<proteinExistence type="predicted"/>
<organism evidence="2 3">
    <name type="scientific">[Clostridium] leptum DSM 753</name>
    <dbReference type="NCBI Taxonomy" id="428125"/>
    <lineage>
        <taxon>Bacteria</taxon>
        <taxon>Bacillati</taxon>
        <taxon>Bacillota</taxon>
        <taxon>Clostridia</taxon>
        <taxon>Eubacteriales</taxon>
        <taxon>Oscillospiraceae</taxon>
        <taxon>Oscillospiraceae incertae sedis</taxon>
    </lineage>
</organism>
<dbReference type="Proteomes" id="UP000003490">
    <property type="component" value="Unassembled WGS sequence"/>
</dbReference>
<evidence type="ECO:0000313" key="2">
    <source>
        <dbReference type="EMBL" id="EDO61979.1"/>
    </source>
</evidence>
<feature type="compositionally biased region" description="Basic residues" evidence="1">
    <location>
        <begin position="1"/>
        <end position="10"/>
    </location>
</feature>
<evidence type="ECO:0000256" key="1">
    <source>
        <dbReference type="SAM" id="MobiDB-lite"/>
    </source>
</evidence>
<dbReference type="AlphaFoldDB" id="A7VSE9"/>
<feature type="compositionally biased region" description="Basic residues" evidence="1">
    <location>
        <begin position="23"/>
        <end position="34"/>
    </location>
</feature>
<comment type="caution">
    <text evidence="2">The sequence shown here is derived from an EMBL/GenBank/DDBJ whole genome shotgun (WGS) entry which is preliminary data.</text>
</comment>
<reference evidence="2 3" key="1">
    <citation type="submission" date="2007-08" db="EMBL/GenBank/DDBJ databases">
        <title>Draft genome sequence of Clostridium leptum (DSM 753).</title>
        <authorList>
            <person name="Sudarsanam P."/>
            <person name="Ley R."/>
            <person name="Guruge J."/>
            <person name="Turnbaugh P.J."/>
            <person name="Mahowald M."/>
            <person name="Liep D."/>
            <person name="Gordon J."/>
        </authorList>
    </citation>
    <scope>NUCLEOTIDE SEQUENCE [LARGE SCALE GENOMIC DNA]</scope>
    <source>
        <strain evidence="2 3">DSM 753</strain>
    </source>
</reference>
<reference evidence="2 3" key="2">
    <citation type="submission" date="2007-08" db="EMBL/GenBank/DDBJ databases">
        <authorList>
            <person name="Fulton L."/>
            <person name="Clifton S."/>
            <person name="Fulton B."/>
            <person name="Xu J."/>
            <person name="Minx P."/>
            <person name="Pepin K.H."/>
            <person name="Johnson M."/>
            <person name="Thiruvilangam P."/>
            <person name="Bhonagiri V."/>
            <person name="Nash W.E."/>
            <person name="Wang C."/>
            <person name="Mardis E.R."/>
            <person name="Wilson R.K."/>
        </authorList>
    </citation>
    <scope>NUCLEOTIDE SEQUENCE [LARGE SCALE GENOMIC DNA]</scope>
    <source>
        <strain evidence="2 3">DSM 753</strain>
    </source>
</reference>